<dbReference type="GO" id="GO:0016020">
    <property type="term" value="C:membrane"/>
    <property type="evidence" value="ECO:0007669"/>
    <property type="project" value="UniProtKB-SubCell"/>
</dbReference>
<keyword evidence="3 5" id="KW-1133">Transmembrane helix</keyword>
<feature type="transmembrane region" description="Helical" evidence="5">
    <location>
        <begin position="328"/>
        <end position="350"/>
    </location>
</feature>
<dbReference type="InterPro" id="IPR051533">
    <property type="entry name" value="WaaL-like"/>
</dbReference>
<evidence type="ECO:0000256" key="3">
    <source>
        <dbReference type="ARBA" id="ARBA00022989"/>
    </source>
</evidence>
<name>A0A5C5WVT3_9BACT</name>
<dbReference type="InterPro" id="IPR007016">
    <property type="entry name" value="O-antigen_ligase-rel_domated"/>
</dbReference>
<feature type="domain" description="O-antigen ligase-related" evidence="6">
    <location>
        <begin position="207"/>
        <end position="345"/>
    </location>
</feature>
<feature type="transmembrane region" description="Helical" evidence="5">
    <location>
        <begin position="243"/>
        <end position="262"/>
    </location>
</feature>
<evidence type="ECO:0000313" key="8">
    <source>
        <dbReference type="Proteomes" id="UP000316598"/>
    </source>
</evidence>
<dbReference type="AlphaFoldDB" id="A0A5C5WVT3"/>
<feature type="transmembrane region" description="Helical" evidence="5">
    <location>
        <begin position="371"/>
        <end position="392"/>
    </location>
</feature>
<evidence type="ECO:0000256" key="4">
    <source>
        <dbReference type="ARBA" id="ARBA00023136"/>
    </source>
</evidence>
<dbReference type="PANTHER" id="PTHR37422">
    <property type="entry name" value="TEICHURONIC ACID BIOSYNTHESIS PROTEIN TUAE"/>
    <property type="match status" value="1"/>
</dbReference>
<evidence type="ECO:0000256" key="5">
    <source>
        <dbReference type="SAM" id="Phobius"/>
    </source>
</evidence>
<feature type="transmembrane region" description="Helical" evidence="5">
    <location>
        <begin position="7"/>
        <end position="31"/>
    </location>
</feature>
<keyword evidence="7" id="KW-0436">Ligase</keyword>
<comment type="subcellular location">
    <subcellularLocation>
        <location evidence="1">Membrane</location>
        <topology evidence="1">Multi-pass membrane protein</topology>
    </subcellularLocation>
</comment>
<evidence type="ECO:0000256" key="2">
    <source>
        <dbReference type="ARBA" id="ARBA00022692"/>
    </source>
</evidence>
<dbReference type="EMBL" id="SJPI01000001">
    <property type="protein sequence ID" value="TWT54670.1"/>
    <property type="molecule type" value="Genomic_DNA"/>
</dbReference>
<evidence type="ECO:0000256" key="1">
    <source>
        <dbReference type="ARBA" id="ARBA00004141"/>
    </source>
</evidence>
<reference evidence="7 8" key="1">
    <citation type="submission" date="2019-02" db="EMBL/GenBank/DDBJ databases">
        <title>Deep-cultivation of Planctomycetes and their phenomic and genomic characterization uncovers novel biology.</title>
        <authorList>
            <person name="Wiegand S."/>
            <person name="Jogler M."/>
            <person name="Boedeker C."/>
            <person name="Pinto D."/>
            <person name="Vollmers J."/>
            <person name="Rivas-Marin E."/>
            <person name="Kohn T."/>
            <person name="Peeters S.H."/>
            <person name="Heuer A."/>
            <person name="Rast P."/>
            <person name="Oberbeckmann S."/>
            <person name="Bunk B."/>
            <person name="Jeske O."/>
            <person name="Meyerdierks A."/>
            <person name="Storesund J.E."/>
            <person name="Kallscheuer N."/>
            <person name="Luecker S."/>
            <person name="Lage O.M."/>
            <person name="Pohl T."/>
            <person name="Merkel B.J."/>
            <person name="Hornburger P."/>
            <person name="Mueller R.-W."/>
            <person name="Bruemmer F."/>
            <person name="Labrenz M."/>
            <person name="Spormann A.M."/>
            <person name="Op Den Camp H."/>
            <person name="Overmann J."/>
            <person name="Amann R."/>
            <person name="Jetten M.S.M."/>
            <person name="Mascher T."/>
            <person name="Medema M.H."/>
            <person name="Devos D.P."/>
            <person name="Kaster A.-K."/>
            <person name="Ovreas L."/>
            <person name="Rohde M."/>
            <person name="Galperin M.Y."/>
            <person name="Jogler C."/>
        </authorList>
    </citation>
    <scope>NUCLEOTIDE SEQUENCE [LARGE SCALE GENOMIC DNA]</scope>
    <source>
        <strain evidence="7 8">Pla22</strain>
    </source>
</reference>
<keyword evidence="2 5" id="KW-0812">Transmembrane</keyword>
<dbReference type="Pfam" id="PF04932">
    <property type="entry name" value="Wzy_C"/>
    <property type="match status" value="1"/>
</dbReference>
<protein>
    <submittedName>
        <fullName evidence="7">O-Antigen ligase</fullName>
    </submittedName>
</protein>
<feature type="transmembrane region" description="Helical" evidence="5">
    <location>
        <begin position="174"/>
        <end position="192"/>
    </location>
</feature>
<evidence type="ECO:0000259" key="6">
    <source>
        <dbReference type="Pfam" id="PF04932"/>
    </source>
</evidence>
<gene>
    <name evidence="7" type="ORF">Pla22_23200</name>
</gene>
<sequence length="442" mass="48801">MIGLLVVYGLFGAAVIAALFRPIWGLAAFYFFVFLQPEWNWHWSVPADSGFQKYIFGSLIVGWAIAGFSGNRFQGWFARANACLVGFLLLSFVSAQQSVTPELTSVYMDNLWKIVVLSVLTARITDTPGRCFLLFWAIAIGSAYNAFRINEEYFQLGFCRYVSVPWGFKGDSNVYSVFTMPAIVASLSLAIFSGKIWQRSIAGGIVLLQLHQIMLMESRGAMLGIVLIAIVAIFLMPKTTETICIAVVSGILVAVLAGAPVIKEFMSTFESEEQRDTSANSRFLLWRAAWKITEDNLLLGVGPYAVKTVIPQYETEYANETHKAPHNLFLEISAGSGVPSLLLYLCFFLIPWWRCLRTYRHRFRELGHPELLGLFAISIMVPGYFLSSSFSSGALLESSYAIVAIGAGICASIDLERASPQLAVEQTIELTQAGMGHSTDGC</sequence>
<keyword evidence="4 5" id="KW-0472">Membrane</keyword>
<dbReference type="PANTHER" id="PTHR37422:SF13">
    <property type="entry name" value="LIPOPOLYSACCHARIDE BIOSYNTHESIS PROTEIN PA4999-RELATED"/>
    <property type="match status" value="1"/>
</dbReference>
<comment type="caution">
    <text evidence="7">The sequence shown here is derived from an EMBL/GenBank/DDBJ whole genome shotgun (WGS) entry which is preliminary data.</text>
</comment>
<dbReference type="GO" id="GO:0016874">
    <property type="term" value="F:ligase activity"/>
    <property type="evidence" value="ECO:0007669"/>
    <property type="project" value="UniProtKB-KW"/>
</dbReference>
<feature type="transmembrane region" description="Helical" evidence="5">
    <location>
        <begin position="220"/>
        <end position="236"/>
    </location>
</feature>
<evidence type="ECO:0000313" key="7">
    <source>
        <dbReference type="EMBL" id="TWT54670.1"/>
    </source>
</evidence>
<feature type="transmembrane region" description="Helical" evidence="5">
    <location>
        <begin position="131"/>
        <end position="147"/>
    </location>
</feature>
<feature type="transmembrane region" description="Helical" evidence="5">
    <location>
        <begin position="76"/>
        <end position="95"/>
    </location>
</feature>
<accession>A0A5C5WVT3</accession>
<dbReference type="Proteomes" id="UP000316598">
    <property type="component" value="Unassembled WGS sequence"/>
</dbReference>
<keyword evidence="8" id="KW-1185">Reference proteome</keyword>
<dbReference type="OrthoDB" id="271729at2"/>
<dbReference type="RefSeq" id="WP_146514681.1">
    <property type="nucleotide sequence ID" value="NZ_SJPI01000001.1"/>
</dbReference>
<organism evidence="7 8">
    <name type="scientific">Rubripirellula amarantea</name>
    <dbReference type="NCBI Taxonomy" id="2527999"/>
    <lineage>
        <taxon>Bacteria</taxon>
        <taxon>Pseudomonadati</taxon>
        <taxon>Planctomycetota</taxon>
        <taxon>Planctomycetia</taxon>
        <taxon>Pirellulales</taxon>
        <taxon>Pirellulaceae</taxon>
        <taxon>Rubripirellula</taxon>
    </lineage>
</organism>
<feature type="transmembrane region" description="Helical" evidence="5">
    <location>
        <begin position="51"/>
        <end position="69"/>
    </location>
</feature>
<proteinExistence type="predicted"/>